<feature type="compositionally biased region" description="Basic and acidic residues" evidence="1">
    <location>
        <begin position="176"/>
        <end position="189"/>
    </location>
</feature>
<dbReference type="PANTHER" id="PTHR40644:SF1">
    <property type="entry name" value="UPF0653 PROTEIN C607.02C"/>
    <property type="match status" value="1"/>
</dbReference>
<protein>
    <recommendedName>
        <fullName evidence="4">Urease accessory protein UreD</fullName>
    </recommendedName>
</protein>
<accession>A0A4U0U2N6</accession>
<keyword evidence="3" id="KW-1185">Reference proteome</keyword>
<feature type="compositionally biased region" description="Basic and acidic residues" evidence="1">
    <location>
        <begin position="55"/>
        <end position="65"/>
    </location>
</feature>
<feature type="region of interest" description="Disordered" evidence="1">
    <location>
        <begin position="145"/>
        <end position="269"/>
    </location>
</feature>
<reference evidence="2 3" key="1">
    <citation type="submission" date="2017-03" db="EMBL/GenBank/DDBJ databases">
        <title>Genomes of endolithic fungi from Antarctica.</title>
        <authorList>
            <person name="Coleine C."/>
            <person name="Masonjones S."/>
            <person name="Stajich J.E."/>
        </authorList>
    </citation>
    <scope>NUCLEOTIDE SEQUENCE [LARGE SCALE GENOMIC DNA]</scope>
    <source>
        <strain evidence="2 3">CCFEE 6315</strain>
    </source>
</reference>
<organism evidence="2 3">
    <name type="scientific">Salinomyces thailandicus</name>
    <dbReference type="NCBI Taxonomy" id="706561"/>
    <lineage>
        <taxon>Eukaryota</taxon>
        <taxon>Fungi</taxon>
        <taxon>Dikarya</taxon>
        <taxon>Ascomycota</taxon>
        <taxon>Pezizomycotina</taxon>
        <taxon>Dothideomycetes</taxon>
        <taxon>Dothideomycetidae</taxon>
        <taxon>Mycosphaerellales</taxon>
        <taxon>Teratosphaeriaceae</taxon>
        <taxon>Salinomyces</taxon>
    </lineage>
</organism>
<sequence>MPHKHVRRKDSDFSQFNLAPSTVAKALPTFEQTAKPKSKKDGVQQKPKAKRKRSEKNGHKHDDTPRAFARMMQWQATGKRPSGLDDGNTSRKKKKQSISGKDDTSEATSKKALDLAAEKAEVPRIQPGEKLSDYAARVDQALPMGGLTRKGKMNVEGMKERRTKTEKRLHKMYASWREEEARLKEKEEERQEQEEEEEEEKQAEYGDVHFPQSSKKRRKMVGETDDQDDDPWAVLKQRRAEVEAEPQAANQRARKGGLRGLHDVVQAPPTMKVVPKEKFKVRNNAKVNVANIPAASGSLKRREELSDARTEVIERYRAMMRDKSGA</sequence>
<evidence type="ECO:0008006" key="4">
    <source>
        <dbReference type="Google" id="ProtNLM"/>
    </source>
</evidence>
<feature type="compositionally biased region" description="Basic residues" evidence="1">
    <location>
        <begin position="161"/>
        <end position="171"/>
    </location>
</feature>
<evidence type="ECO:0000313" key="3">
    <source>
        <dbReference type="Proteomes" id="UP000308549"/>
    </source>
</evidence>
<evidence type="ECO:0000256" key="1">
    <source>
        <dbReference type="SAM" id="MobiDB-lite"/>
    </source>
</evidence>
<feature type="compositionally biased region" description="Basic and acidic residues" evidence="1">
    <location>
        <begin position="100"/>
        <end position="122"/>
    </location>
</feature>
<evidence type="ECO:0000313" key="2">
    <source>
        <dbReference type="EMBL" id="TKA29253.1"/>
    </source>
</evidence>
<feature type="compositionally biased region" description="Acidic residues" evidence="1">
    <location>
        <begin position="190"/>
        <end position="201"/>
    </location>
</feature>
<proteinExistence type="predicted"/>
<gene>
    <name evidence="2" type="ORF">B0A50_03763</name>
</gene>
<dbReference type="AlphaFoldDB" id="A0A4U0U2N6"/>
<dbReference type="Proteomes" id="UP000308549">
    <property type="component" value="Unassembled WGS sequence"/>
</dbReference>
<dbReference type="OrthoDB" id="5876637at2759"/>
<feature type="region of interest" description="Disordered" evidence="1">
    <location>
        <begin position="1"/>
        <end position="124"/>
    </location>
</feature>
<dbReference type="PANTHER" id="PTHR40644">
    <property type="entry name" value="UPF0653 PROTEIN C607.02C"/>
    <property type="match status" value="1"/>
</dbReference>
<dbReference type="EMBL" id="NAJL01000015">
    <property type="protein sequence ID" value="TKA29253.1"/>
    <property type="molecule type" value="Genomic_DNA"/>
</dbReference>
<name>A0A4U0U2N6_9PEZI</name>
<comment type="caution">
    <text evidence="2">The sequence shown here is derived from an EMBL/GenBank/DDBJ whole genome shotgun (WGS) entry which is preliminary data.</text>
</comment>